<evidence type="ECO:0000313" key="8">
    <source>
        <dbReference type="EMBL" id="GIQ81923.1"/>
    </source>
</evidence>
<feature type="domain" description="Serine/threonine specific protein phosphatases" evidence="7">
    <location>
        <begin position="1"/>
        <end position="225"/>
    </location>
</feature>
<dbReference type="AlphaFoldDB" id="A0A9K3CT50"/>
<dbReference type="GO" id="GO:0046872">
    <property type="term" value="F:metal ion binding"/>
    <property type="evidence" value="ECO:0007669"/>
    <property type="project" value="UniProtKB-KW"/>
</dbReference>
<feature type="transmembrane region" description="Helical" evidence="5">
    <location>
        <begin position="60"/>
        <end position="83"/>
    </location>
</feature>
<dbReference type="PANTHER" id="PTHR45668">
    <property type="entry name" value="SERINE/THREONINE-PROTEIN PHOSPHATASE 5-RELATED"/>
    <property type="match status" value="1"/>
</dbReference>
<dbReference type="Proteomes" id="UP000265618">
    <property type="component" value="Unassembled WGS sequence"/>
</dbReference>
<reference evidence="8 9" key="1">
    <citation type="journal article" date="2018" name="PLoS ONE">
        <title>The draft genome of Kipferlia bialata reveals reductive genome evolution in fornicate parasites.</title>
        <authorList>
            <person name="Tanifuji G."/>
            <person name="Takabayashi S."/>
            <person name="Kume K."/>
            <person name="Takagi M."/>
            <person name="Nakayama T."/>
            <person name="Kamikawa R."/>
            <person name="Inagaki Y."/>
            <person name="Hashimoto T."/>
        </authorList>
    </citation>
    <scope>NUCLEOTIDE SEQUENCE [LARGE SCALE GENOMIC DNA]</scope>
    <source>
        <strain evidence="8">NY0173</strain>
    </source>
</reference>
<keyword evidence="5" id="KW-1133">Transmembrane helix</keyword>
<feature type="compositionally biased region" description="Basic and acidic residues" evidence="4">
    <location>
        <begin position="234"/>
        <end position="244"/>
    </location>
</feature>
<dbReference type="InterPro" id="IPR029052">
    <property type="entry name" value="Metallo-depent_PP-like"/>
</dbReference>
<comment type="cofactor">
    <cofactor evidence="1">
        <name>Mn(2+)</name>
        <dbReference type="ChEBI" id="CHEBI:29035"/>
    </cofactor>
</comment>
<dbReference type="SMART" id="SM00156">
    <property type="entry name" value="PP2Ac"/>
    <property type="match status" value="1"/>
</dbReference>
<keyword evidence="9" id="KW-1185">Reference proteome</keyword>
<feature type="chain" id="PRO_5039886035" evidence="6">
    <location>
        <begin position="30"/>
        <end position="459"/>
    </location>
</feature>
<keyword evidence="5" id="KW-0812">Transmembrane</keyword>
<keyword evidence="3" id="KW-0464">Manganese</keyword>
<evidence type="ECO:0000313" key="9">
    <source>
        <dbReference type="Proteomes" id="UP000265618"/>
    </source>
</evidence>
<evidence type="ECO:0000256" key="4">
    <source>
        <dbReference type="SAM" id="MobiDB-lite"/>
    </source>
</evidence>
<gene>
    <name evidence="8" type="ORF">KIPB_002967</name>
</gene>
<dbReference type="InterPro" id="IPR004843">
    <property type="entry name" value="Calcineurin-like_PHP"/>
</dbReference>
<dbReference type="PANTHER" id="PTHR45668:SF5">
    <property type="entry name" value="SERINE_THREONINE-PROTEIN PHOSPHATASE 5"/>
    <property type="match status" value="1"/>
</dbReference>
<dbReference type="PRINTS" id="PR00114">
    <property type="entry name" value="STPHPHTASE"/>
</dbReference>
<feature type="compositionally biased region" description="Low complexity" evidence="4">
    <location>
        <begin position="262"/>
        <end position="276"/>
    </location>
</feature>
<dbReference type="GO" id="GO:0016787">
    <property type="term" value="F:hydrolase activity"/>
    <property type="evidence" value="ECO:0007669"/>
    <property type="project" value="InterPro"/>
</dbReference>
<feature type="signal peptide" evidence="6">
    <location>
        <begin position="1"/>
        <end position="29"/>
    </location>
</feature>
<feature type="region of interest" description="Disordered" evidence="4">
    <location>
        <begin position="232"/>
        <end position="279"/>
    </location>
</feature>
<evidence type="ECO:0000256" key="1">
    <source>
        <dbReference type="ARBA" id="ARBA00001936"/>
    </source>
</evidence>
<evidence type="ECO:0000256" key="3">
    <source>
        <dbReference type="ARBA" id="ARBA00023211"/>
    </source>
</evidence>
<keyword evidence="5" id="KW-0472">Membrane</keyword>
<dbReference type="InterPro" id="IPR006186">
    <property type="entry name" value="Ser/Thr-sp_prot-phosphatase"/>
</dbReference>
<dbReference type="InterPro" id="IPR051134">
    <property type="entry name" value="PPP_phosphatase"/>
</dbReference>
<evidence type="ECO:0000256" key="2">
    <source>
        <dbReference type="ARBA" id="ARBA00022723"/>
    </source>
</evidence>
<dbReference type="Pfam" id="PF00149">
    <property type="entry name" value="Metallophos"/>
    <property type="match status" value="1"/>
</dbReference>
<evidence type="ECO:0000256" key="6">
    <source>
        <dbReference type="SAM" id="SignalP"/>
    </source>
</evidence>
<name>A0A9K3CT50_9EUKA</name>
<evidence type="ECO:0000256" key="5">
    <source>
        <dbReference type="SAM" id="Phobius"/>
    </source>
</evidence>
<comment type="caution">
    <text evidence="8">The sequence shown here is derived from an EMBL/GenBank/DDBJ whole genome shotgun (WGS) entry which is preliminary data.</text>
</comment>
<organism evidence="8 9">
    <name type="scientific">Kipferlia bialata</name>
    <dbReference type="NCBI Taxonomy" id="797122"/>
    <lineage>
        <taxon>Eukaryota</taxon>
        <taxon>Metamonada</taxon>
        <taxon>Carpediemonas-like organisms</taxon>
        <taxon>Kipferlia</taxon>
    </lineage>
</organism>
<dbReference type="SUPFAM" id="SSF56300">
    <property type="entry name" value="Metallo-dependent phosphatases"/>
    <property type="match status" value="1"/>
</dbReference>
<dbReference type="Gene3D" id="3.60.21.10">
    <property type="match status" value="1"/>
</dbReference>
<evidence type="ECO:0000259" key="7">
    <source>
        <dbReference type="SMART" id="SM00156"/>
    </source>
</evidence>
<sequence length="459" mass="49883">MEVDRGPASLETVLVVLLLALLYPDSVHLTRGNHEEAKTSNRYGLSAECIYRFSDSARPLLSATAVFGAVSAAFLAIPIATLIKGHAREGKGVVCVHGGPPVSLRTLADLQAIDRWTTSRHSIYLRHLLWGDPEVEGTAFPMLSRRGRGRPLYSETDTNMFLAANQLLYMVRAHEQPPDGFLTQWRSRLLTLYSCPGRYLGAANGYSDLLMGGMAPSDYYAHLAGRVPLGRPDWVQDRQSDRQSEAQTRQVRPTEADVPTESVDSASTSAPASVPTNDPPSCLPVVVNTAVTQIRYTRSAVAEAERIVGRAQLVVKERVVPREPGDGQGVMRGLVRRLCGLGLRLHSPSSLSPSGPKAPLAPVQRMDSLKVFPAFTGDMAQSCSTDGLMGYLAPPPLWPNMHVDTENTDVAATPGWALLSPEDCRNGAARVADRRGRGRFDKAAVLLIYADLKYSVVTF</sequence>
<keyword evidence="2" id="KW-0479">Metal-binding</keyword>
<dbReference type="EMBL" id="BDIP01000535">
    <property type="protein sequence ID" value="GIQ81923.1"/>
    <property type="molecule type" value="Genomic_DNA"/>
</dbReference>
<accession>A0A9K3CT50</accession>
<keyword evidence="6" id="KW-0732">Signal</keyword>
<protein>
    <submittedName>
        <fullName evidence="8">Serine/threonine protein phosphatase 5</fullName>
    </submittedName>
</protein>
<proteinExistence type="predicted"/>